<evidence type="ECO:0000313" key="2">
    <source>
        <dbReference type="EMBL" id="KAA3675213.1"/>
    </source>
</evidence>
<reference evidence="2 3" key="1">
    <citation type="journal article" date="2019" name="Gigascience">
        <title>Whole-genome sequence of the oriental lung fluke Paragonimus westermani.</title>
        <authorList>
            <person name="Oey H."/>
            <person name="Zakrzewski M."/>
            <person name="Narain K."/>
            <person name="Devi K.R."/>
            <person name="Agatsuma T."/>
            <person name="Nawaratna S."/>
            <person name="Gobert G.N."/>
            <person name="Jones M.K."/>
            <person name="Ragan M.A."/>
            <person name="McManus D.P."/>
            <person name="Krause L."/>
        </authorList>
    </citation>
    <scope>NUCLEOTIDE SEQUENCE [LARGE SCALE GENOMIC DNA]</scope>
    <source>
        <strain evidence="2 3">IND2009</strain>
    </source>
</reference>
<dbReference type="PANTHER" id="PTHR20837">
    <property type="entry name" value="CENTROSOMAL PROTEIN-RELATED"/>
    <property type="match status" value="1"/>
</dbReference>
<comment type="caution">
    <text evidence="2">The sequence shown here is derived from an EMBL/GenBank/DDBJ whole genome shotgun (WGS) entry which is preliminary data.</text>
</comment>
<accession>A0A5J4NI90</accession>
<dbReference type="InterPro" id="IPR052434">
    <property type="entry name" value="Tectonic-like_complex_comp"/>
</dbReference>
<dbReference type="Proteomes" id="UP000324629">
    <property type="component" value="Unassembled WGS sequence"/>
</dbReference>
<evidence type="ECO:0000313" key="3">
    <source>
        <dbReference type="Proteomes" id="UP000324629"/>
    </source>
</evidence>
<gene>
    <name evidence="2" type="ORF">DEA37_0007505</name>
</gene>
<organism evidence="2 3">
    <name type="scientific">Paragonimus westermani</name>
    <dbReference type="NCBI Taxonomy" id="34504"/>
    <lineage>
        <taxon>Eukaryota</taxon>
        <taxon>Metazoa</taxon>
        <taxon>Spiralia</taxon>
        <taxon>Lophotrochozoa</taxon>
        <taxon>Platyhelminthes</taxon>
        <taxon>Trematoda</taxon>
        <taxon>Digenea</taxon>
        <taxon>Plagiorchiida</taxon>
        <taxon>Troglotremata</taxon>
        <taxon>Troglotrematidae</taxon>
        <taxon>Paragonimus</taxon>
    </lineage>
</organism>
<dbReference type="GO" id="GO:1904491">
    <property type="term" value="P:protein localization to ciliary transition zone"/>
    <property type="evidence" value="ECO:0007669"/>
    <property type="project" value="TreeGrafter"/>
</dbReference>
<sequence>MLCGIRLQLYEKRGLCAQHIADFSIPPPEIDEDTATQRAHQPSTSPPGLSAVKKSTHYLKFCIPNEKSVKHVQAGNLDKQSSGTVGAPCVAMLEALDGSGEKLTVLTVNGTLVASATWTTRGTGLEISRALRGSNIWRVGSNEDVRKTSVFANLATLYGAGAGEGPLALTTTDVSIAEDSVKPDPNNPAKTQMLDLSIVLRYLTTLRRLFHLKKVSLMNIKHKFQTAIRLYGTQPAFGDKFVNKLQRTLFNQNVMQSTRAAGVNYFRLDHLLREFQLCSDADLDNCRRLRLLQLRNAGVAQFQNLIIPTSAKFIPSDILEVMLPAEGPFGERFITVPKFVISIFRQLFQARRPLRAVHQQRRRMAPQNLRESGLEIRVIIYAAHNLPARQPNVVGQVDGGSLSRLQIEVEGQIPIKVPLILLGYEVPDPLKSSTKPMIHLFITLEPQVTPADPVITKFVAVESREVLTQISEWQERVKKQKFFEERQFNPMVLNPDCKEVMVTRYLNPLNPPEDILPGSNPTITRLESMVRLPHLNCYSPQKK</sequence>
<dbReference type="EMBL" id="QNGE01002656">
    <property type="protein sequence ID" value="KAA3675213.1"/>
    <property type="molecule type" value="Genomic_DNA"/>
</dbReference>
<name>A0A5J4NI90_9TREM</name>
<dbReference type="GO" id="GO:1905515">
    <property type="term" value="P:non-motile cilium assembly"/>
    <property type="evidence" value="ECO:0007669"/>
    <property type="project" value="TreeGrafter"/>
</dbReference>
<proteinExistence type="predicted"/>
<protein>
    <submittedName>
        <fullName evidence="2">Uncharacterized protein</fullName>
    </submittedName>
</protein>
<feature type="region of interest" description="Disordered" evidence="1">
    <location>
        <begin position="27"/>
        <end position="50"/>
    </location>
</feature>
<dbReference type="GO" id="GO:0035869">
    <property type="term" value="C:ciliary transition zone"/>
    <property type="evidence" value="ECO:0007669"/>
    <property type="project" value="TreeGrafter"/>
</dbReference>
<evidence type="ECO:0000256" key="1">
    <source>
        <dbReference type="SAM" id="MobiDB-lite"/>
    </source>
</evidence>
<keyword evidence="3" id="KW-1185">Reference proteome</keyword>
<feature type="compositionally biased region" description="Polar residues" evidence="1">
    <location>
        <begin position="36"/>
        <end position="47"/>
    </location>
</feature>
<dbReference type="AlphaFoldDB" id="A0A5J4NI90"/>
<dbReference type="PANTHER" id="PTHR20837:SF0">
    <property type="entry name" value="COILED-COIL AND C2 DOMAIN-CONTAINING PROTEIN 2A"/>
    <property type="match status" value="1"/>
</dbReference>